<evidence type="ECO:0000313" key="1">
    <source>
        <dbReference type="EMBL" id="CAJ2641363.1"/>
    </source>
</evidence>
<dbReference type="EMBL" id="CASHSV030000024">
    <property type="protein sequence ID" value="CAJ2641363.1"/>
    <property type="molecule type" value="Genomic_DNA"/>
</dbReference>
<dbReference type="Proteomes" id="UP001177021">
    <property type="component" value="Unassembled WGS sequence"/>
</dbReference>
<accession>A0ACB0JCH6</accession>
<keyword evidence="2" id="KW-1185">Reference proteome</keyword>
<reference evidence="1" key="1">
    <citation type="submission" date="2023-10" db="EMBL/GenBank/DDBJ databases">
        <authorList>
            <person name="Rodriguez Cubillos JULIANA M."/>
            <person name="De Vega J."/>
        </authorList>
    </citation>
    <scope>NUCLEOTIDE SEQUENCE</scope>
</reference>
<organism evidence="1 2">
    <name type="scientific">Trifolium pratense</name>
    <name type="common">Red clover</name>
    <dbReference type="NCBI Taxonomy" id="57577"/>
    <lineage>
        <taxon>Eukaryota</taxon>
        <taxon>Viridiplantae</taxon>
        <taxon>Streptophyta</taxon>
        <taxon>Embryophyta</taxon>
        <taxon>Tracheophyta</taxon>
        <taxon>Spermatophyta</taxon>
        <taxon>Magnoliopsida</taxon>
        <taxon>eudicotyledons</taxon>
        <taxon>Gunneridae</taxon>
        <taxon>Pentapetalae</taxon>
        <taxon>rosids</taxon>
        <taxon>fabids</taxon>
        <taxon>Fabales</taxon>
        <taxon>Fabaceae</taxon>
        <taxon>Papilionoideae</taxon>
        <taxon>50 kb inversion clade</taxon>
        <taxon>NPAAA clade</taxon>
        <taxon>Hologalegina</taxon>
        <taxon>IRL clade</taxon>
        <taxon>Trifolieae</taxon>
        <taxon>Trifolium</taxon>
    </lineage>
</organism>
<name>A0ACB0JCH6_TRIPR</name>
<proteinExistence type="predicted"/>
<evidence type="ECO:0000313" key="2">
    <source>
        <dbReference type="Proteomes" id="UP001177021"/>
    </source>
</evidence>
<protein>
    <submittedName>
        <fullName evidence="1">Uncharacterized protein</fullName>
    </submittedName>
</protein>
<sequence>MSISSAAPPKPTQVLPYATKDLHEVYTLGTKLGQGQFATTYLCTHNTTGETYACKSIPKNKLLFKEDYDCVWREIRIMQHLSELPKIVKFHDAYEDSFFVHLVMELCEGGELFDRIVQKGYYSEQEAVKLVKNIVEAVQDCHSLGVMHRDLKPENLVFDTVEDDADLKIVDFGLSVFYKPGEIFSDVVGSPYYVAPEVLNKHYGPEADLWSVGVISYIILSGVPPFWADTEKGIFAQISHGILDFQSEPWPVISDSAKDLIRKMLDRNPGKRFTAHQVLSHPWIVDDNIAPNKPLGV</sequence>
<comment type="caution">
    <text evidence="1">The sequence shown here is derived from an EMBL/GenBank/DDBJ whole genome shotgun (WGS) entry which is preliminary data.</text>
</comment>
<gene>
    <name evidence="1" type="ORF">MILVUS5_LOCUS11026</name>
</gene>